<keyword evidence="3" id="KW-0808">Transferase</keyword>
<dbReference type="GO" id="GO:0016567">
    <property type="term" value="P:protein ubiquitination"/>
    <property type="evidence" value="ECO:0007669"/>
    <property type="project" value="InterPro"/>
</dbReference>
<dbReference type="EC" id="2.3.2.31" evidence="2"/>
<feature type="region of interest" description="Disordered" evidence="9">
    <location>
        <begin position="250"/>
        <end position="274"/>
    </location>
</feature>
<dbReference type="Pfam" id="PF01485">
    <property type="entry name" value="IBR"/>
    <property type="match status" value="2"/>
</dbReference>
<evidence type="ECO:0000256" key="6">
    <source>
        <dbReference type="ARBA" id="ARBA00022771"/>
    </source>
</evidence>
<dbReference type="AlphaFoldDB" id="A0A420I0S0"/>
<gene>
    <name evidence="11" type="ORF">OnM2_026002</name>
</gene>
<dbReference type="PROSITE" id="PS51873">
    <property type="entry name" value="TRIAD"/>
    <property type="match status" value="1"/>
</dbReference>
<evidence type="ECO:0000313" key="11">
    <source>
        <dbReference type="EMBL" id="RKF63286.1"/>
    </source>
</evidence>
<feature type="compositionally biased region" description="Basic and acidic residues" evidence="9">
    <location>
        <begin position="250"/>
        <end position="265"/>
    </location>
</feature>
<dbReference type="PANTHER" id="PTHR11685">
    <property type="entry name" value="RBR FAMILY RING FINGER AND IBR DOMAIN-CONTAINING"/>
    <property type="match status" value="1"/>
</dbReference>
<dbReference type="STRING" id="212602.A0A420I0S0"/>
<dbReference type="GO" id="GO:0008270">
    <property type="term" value="F:zinc ion binding"/>
    <property type="evidence" value="ECO:0007669"/>
    <property type="project" value="UniProtKB-KW"/>
</dbReference>
<dbReference type="GO" id="GO:0061630">
    <property type="term" value="F:ubiquitin protein ligase activity"/>
    <property type="evidence" value="ECO:0007669"/>
    <property type="project" value="UniProtKB-EC"/>
</dbReference>
<evidence type="ECO:0000256" key="1">
    <source>
        <dbReference type="ARBA" id="ARBA00001798"/>
    </source>
</evidence>
<evidence type="ECO:0000259" key="10">
    <source>
        <dbReference type="PROSITE" id="PS51873"/>
    </source>
</evidence>
<sequence>MVDRSFSFGEINTSALKIQLNKVREELRQISSKLDENEPPDFFMALLNYETELSDIIKSVEDSNSSHIENDFNVNDTKNIVIGKSQVEQDYEMAILLSGRFSYSVKVVEKKMSYFSDKDTDFLTLSLEQVQLEDAHPWSSNRVVKNLDSVSPLGFSYGNVTEEIGRSLESWRFSNLNTPASYFNHHHSNDAKDSQVQFDYEMAMLLSEQMQLEDVRLRSSRREVEKFQDVSSSDINYGYGAEIKNVERSRESRKISNINKPDENSRGYISRNPSIGKSQVQQDYELALEIGEELHQKDQNLWPSEKKIDNLGDTTPSSTKHSRQNECNGCRELFGQDELISVGCPEVHVFCKICLKTMFRLSISKERPFPPSCCKKPIAFPLIAKHFTPTEVKQFLDAELEYQTKDKVYCYRPECGQFIPRKELDGDKAKCLLCHHQTCVKCKKAAHRGDCAADEDMQRLRALADQNKWVRCFQCQSIVDRSEGCNHMTCRCGAEFCYKCSRRWKTCSCEEFQFDIIQDFQPFHIQNIQHRPVHNLQNFHNFHNFENLYNFQNTQDPQNPHDQDFFQNWNLNNFQRF</sequence>
<evidence type="ECO:0000256" key="4">
    <source>
        <dbReference type="ARBA" id="ARBA00022723"/>
    </source>
</evidence>
<keyword evidence="6" id="KW-0863">Zinc-finger</keyword>
<feature type="region of interest" description="Disordered" evidence="9">
    <location>
        <begin position="306"/>
        <end position="325"/>
    </location>
</feature>
<organism evidence="11 12">
    <name type="scientific">Erysiphe neolycopersici</name>
    <dbReference type="NCBI Taxonomy" id="212602"/>
    <lineage>
        <taxon>Eukaryota</taxon>
        <taxon>Fungi</taxon>
        <taxon>Dikarya</taxon>
        <taxon>Ascomycota</taxon>
        <taxon>Pezizomycotina</taxon>
        <taxon>Leotiomycetes</taxon>
        <taxon>Erysiphales</taxon>
        <taxon>Erysiphaceae</taxon>
        <taxon>Erysiphe</taxon>
    </lineage>
</organism>
<dbReference type="InterPro" id="IPR031127">
    <property type="entry name" value="E3_UB_ligase_RBR"/>
</dbReference>
<evidence type="ECO:0000256" key="8">
    <source>
        <dbReference type="ARBA" id="ARBA00022833"/>
    </source>
</evidence>
<dbReference type="Gene3D" id="1.20.120.1750">
    <property type="match status" value="1"/>
</dbReference>
<dbReference type="InterPro" id="IPR002867">
    <property type="entry name" value="IBR_dom"/>
</dbReference>
<dbReference type="OrthoDB" id="10009520at2759"/>
<dbReference type="CDD" id="cd20335">
    <property type="entry name" value="BRcat_RBR"/>
    <property type="match status" value="1"/>
</dbReference>
<name>A0A420I0S0_9PEZI</name>
<evidence type="ECO:0000313" key="12">
    <source>
        <dbReference type="Proteomes" id="UP000286134"/>
    </source>
</evidence>
<keyword evidence="7" id="KW-0833">Ubl conjugation pathway</keyword>
<keyword evidence="4" id="KW-0479">Metal-binding</keyword>
<dbReference type="InterPro" id="IPR044066">
    <property type="entry name" value="TRIAD_supradom"/>
</dbReference>
<dbReference type="Proteomes" id="UP000286134">
    <property type="component" value="Unassembled WGS sequence"/>
</dbReference>
<keyword evidence="12" id="KW-1185">Reference proteome</keyword>
<comment type="caution">
    <text evidence="11">The sequence shown here is derived from an EMBL/GenBank/DDBJ whole genome shotgun (WGS) entry which is preliminary data.</text>
</comment>
<proteinExistence type="predicted"/>
<keyword evidence="8" id="KW-0862">Zinc</keyword>
<evidence type="ECO:0000256" key="9">
    <source>
        <dbReference type="SAM" id="MobiDB-lite"/>
    </source>
</evidence>
<evidence type="ECO:0000256" key="7">
    <source>
        <dbReference type="ARBA" id="ARBA00022786"/>
    </source>
</evidence>
<evidence type="ECO:0000256" key="2">
    <source>
        <dbReference type="ARBA" id="ARBA00012251"/>
    </source>
</evidence>
<protein>
    <recommendedName>
        <fullName evidence="2">RBR-type E3 ubiquitin transferase</fullName>
        <ecNumber evidence="2">2.3.2.31</ecNumber>
    </recommendedName>
</protein>
<dbReference type="EMBL" id="MCFK01002668">
    <property type="protein sequence ID" value="RKF63286.1"/>
    <property type="molecule type" value="Genomic_DNA"/>
</dbReference>
<reference evidence="11 12" key="1">
    <citation type="journal article" date="2018" name="BMC Genomics">
        <title>Comparative genome analyses reveal sequence features reflecting distinct modes of host-adaptation between dicot and monocot powdery mildew.</title>
        <authorList>
            <person name="Wu Y."/>
            <person name="Ma X."/>
            <person name="Pan Z."/>
            <person name="Kale S.D."/>
            <person name="Song Y."/>
            <person name="King H."/>
            <person name="Zhang Q."/>
            <person name="Presley C."/>
            <person name="Deng X."/>
            <person name="Wei C.I."/>
            <person name="Xiao S."/>
        </authorList>
    </citation>
    <scope>NUCLEOTIDE SEQUENCE [LARGE SCALE GENOMIC DNA]</scope>
    <source>
        <strain evidence="11">UMSG2</strain>
    </source>
</reference>
<feature type="domain" description="RING-type" evidence="10">
    <location>
        <begin position="323"/>
        <end position="516"/>
    </location>
</feature>
<keyword evidence="5" id="KW-0677">Repeat</keyword>
<dbReference type="SUPFAM" id="SSF57850">
    <property type="entry name" value="RING/U-box"/>
    <property type="match status" value="2"/>
</dbReference>
<comment type="catalytic activity">
    <reaction evidence="1">
        <text>[E2 ubiquitin-conjugating enzyme]-S-ubiquitinyl-L-cysteine + [acceptor protein]-L-lysine = [E2 ubiquitin-conjugating enzyme]-L-cysteine + [acceptor protein]-N(6)-ubiquitinyl-L-lysine.</text>
        <dbReference type="EC" id="2.3.2.31"/>
    </reaction>
</comment>
<dbReference type="SMART" id="SM00647">
    <property type="entry name" value="IBR"/>
    <property type="match status" value="2"/>
</dbReference>
<evidence type="ECO:0000256" key="5">
    <source>
        <dbReference type="ARBA" id="ARBA00022737"/>
    </source>
</evidence>
<dbReference type="CDD" id="cd22584">
    <property type="entry name" value="Rcat_RBR_unk"/>
    <property type="match status" value="1"/>
</dbReference>
<accession>A0A420I0S0</accession>
<evidence type="ECO:0000256" key="3">
    <source>
        <dbReference type="ARBA" id="ARBA00022679"/>
    </source>
</evidence>